<evidence type="ECO:0000313" key="3">
    <source>
        <dbReference type="Proteomes" id="UP000078599"/>
    </source>
</evidence>
<sequence>MGRGYTAAAVKRFTPFVPTPQSQGRAPTSGAATLEHSWQPPENSTSSALAGKTISCARAPSAAQPKA</sequence>
<accession>A0ABM9T2W4</accession>
<organism evidence="2 3">
    <name type="scientific">Thiomonas arsenitoxydans (strain DSM 22701 / CIP 110005 / 3As)</name>
    <dbReference type="NCBI Taxonomy" id="426114"/>
    <lineage>
        <taxon>Bacteria</taxon>
        <taxon>Pseudomonadati</taxon>
        <taxon>Pseudomonadota</taxon>
        <taxon>Betaproteobacteria</taxon>
        <taxon>Burkholderiales</taxon>
        <taxon>Thiomonas</taxon>
    </lineage>
</organism>
<feature type="region of interest" description="Disordered" evidence="1">
    <location>
        <begin position="1"/>
        <end position="50"/>
    </location>
</feature>
<name>A0ABM9T2W4_THIA3</name>
<comment type="caution">
    <text evidence="2">The sequence shown here is derived from an EMBL/GenBank/DDBJ whole genome shotgun (WGS) entry which is preliminary data.</text>
</comment>
<evidence type="ECO:0000256" key="1">
    <source>
        <dbReference type="SAM" id="MobiDB-lite"/>
    </source>
</evidence>
<reference evidence="2 3" key="1">
    <citation type="submission" date="2015-03" db="EMBL/GenBank/DDBJ databases">
        <authorList>
            <person name="Regsiter A."/>
            <person name="william w."/>
        </authorList>
    </citation>
    <scope>NUCLEOTIDE SEQUENCE [LARGE SCALE GENOMIC DNA]</scope>
    <source>
        <strain evidence="2 3">CB1</strain>
    </source>
</reference>
<evidence type="ECO:0000313" key="2">
    <source>
        <dbReference type="EMBL" id="CQR29731.1"/>
    </source>
</evidence>
<protein>
    <submittedName>
        <fullName evidence="2">Uncharacterized protein</fullName>
    </submittedName>
</protein>
<dbReference type="EMBL" id="CTRI01000004">
    <property type="protein sequence ID" value="CQR29731.1"/>
    <property type="molecule type" value="Genomic_DNA"/>
</dbReference>
<dbReference type="Proteomes" id="UP000078599">
    <property type="component" value="Unassembled WGS sequence"/>
</dbReference>
<keyword evidence="3" id="KW-1185">Reference proteome</keyword>
<proteinExistence type="predicted"/>
<gene>
    <name evidence="2" type="ORF">THICB1_120146</name>
</gene>